<accession>A0A939PFL5</accession>
<dbReference type="RefSeq" id="WP_208259847.1">
    <property type="nucleotide sequence ID" value="NZ_JAGEOJ010000014.1"/>
</dbReference>
<gene>
    <name evidence="1" type="ORF">J4573_33080</name>
</gene>
<protein>
    <submittedName>
        <fullName evidence="1">Uncharacterized protein</fullName>
    </submittedName>
</protein>
<evidence type="ECO:0000313" key="1">
    <source>
        <dbReference type="EMBL" id="MBO2451962.1"/>
    </source>
</evidence>
<proteinExistence type="predicted"/>
<evidence type="ECO:0000313" key="2">
    <source>
        <dbReference type="Proteomes" id="UP000669179"/>
    </source>
</evidence>
<comment type="caution">
    <text evidence="1">The sequence shown here is derived from an EMBL/GenBank/DDBJ whole genome shotgun (WGS) entry which is preliminary data.</text>
</comment>
<reference evidence="1" key="1">
    <citation type="submission" date="2021-03" db="EMBL/GenBank/DDBJ databases">
        <authorList>
            <person name="Kanchanasin P."/>
            <person name="Saeng-In P."/>
            <person name="Phongsopitanun W."/>
            <person name="Yuki M."/>
            <person name="Kudo T."/>
            <person name="Ohkuma M."/>
            <person name="Tanasupawat S."/>
        </authorList>
    </citation>
    <scope>NUCLEOTIDE SEQUENCE</scope>
    <source>
        <strain evidence="1">GKU 128</strain>
    </source>
</reference>
<sequence>MLTKALILGISVLPPLPPTTAAHDASLVVYERTGGFAGRNDKVIVDRDGTATVLSAGHLTLTSTELRGLTTDLARITTTWSSSAGCQVADHFTYTISYENWRATRCHEIPADWRPAVDRLDALIDR</sequence>
<organism evidence="1 2">
    <name type="scientific">Actinomadura barringtoniae</name>
    <dbReference type="NCBI Taxonomy" id="1427535"/>
    <lineage>
        <taxon>Bacteria</taxon>
        <taxon>Bacillati</taxon>
        <taxon>Actinomycetota</taxon>
        <taxon>Actinomycetes</taxon>
        <taxon>Streptosporangiales</taxon>
        <taxon>Thermomonosporaceae</taxon>
        <taxon>Actinomadura</taxon>
    </lineage>
</organism>
<dbReference type="AlphaFoldDB" id="A0A939PFL5"/>
<keyword evidence="2" id="KW-1185">Reference proteome</keyword>
<name>A0A939PFL5_9ACTN</name>
<dbReference type="Proteomes" id="UP000669179">
    <property type="component" value="Unassembled WGS sequence"/>
</dbReference>
<dbReference type="EMBL" id="JAGEOJ010000014">
    <property type="protein sequence ID" value="MBO2451962.1"/>
    <property type="molecule type" value="Genomic_DNA"/>
</dbReference>